<gene>
    <name evidence="1" type="ORF">SAMN02745196_02194</name>
</gene>
<evidence type="ECO:0000313" key="2">
    <source>
        <dbReference type="Proteomes" id="UP000184526"/>
    </source>
</evidence>
<name>A0A1M5XGL9_9CLOT</name>
<reference evidence="1 2" key="1">
    <citation type="submission" date="2016-11" db="EMBL/GenBank/DDBJ databases">
        <authorList>
            <person name="Jaros S."/>
            <person name="Januszkiewicz K."/>
            <person name="Wedrychowicz H."/>
        </authorList>
    </citation>
    <scope>NUCLEOTIDE SEQUENCE [LARGE SCALE GENOMIC DNA]</scope>
    <source>
        <strain evidence="1 2">DSM 3089</strain>
    </source>
</reference>
<dbReference type="EMBL" id="FQXP01000008">
    <property type="protein sequence ID" value="SHH98373.1"/>
    <property type="molecule type" value="Genomic_DNA"/>
</dbReference>
<organism evidence="1 2">
    <name type="scientific">Clostridium collagenovorans DSM 3089</name>
    <dbReference type="NCBI Taxonomy" id="1121306"/>
    <lineage>
        <taxon>Bacteria</taxon>
        <taxon>Bacillati</taxon>
        <taxon>Bacillota</taxon>
        <taxon>Clostridia</taxon>
        <taxon>Eubacteriales</taxon>
        <taxon>Clostridiaceae</taxon>
        <taxon>Clostridium</taxon>
    </lineage>
</organism>
<protein>
    <submittedName>
        <fullName evidence="1">Uncharacterized protein</fullName>
    </submittedName>
</protein>
<evidence type="ECO:0000313" key="1">
    <source>
        <dbReference type="EMBL" id="SHH98373.1"/>
    </source>
</evidence>
<sequence>MEVYAEYLFLRKPKEYVLEAIVRNALEIKEVLSAGWEML</sequence>
<proteinExistence type="predicted"/>
<dbReference type="STRING" id="1121306.SAMN02745196_02194"/>
<dbReference type="AlphaFoldDB" id="A0A1M5XGL9"/>
<accession>A0A1M5XGL9</accession>
<dbReference type="Proteomes" id="UP000184526">
    <property type="component" value="Unassembled WGS sequence"/>
</dbReference>
<keyword evidence="2" id="KW-1185">Reference proteome</keyword>